<dbReference type="EMBL" id="AODQ01000083">
    <property type="protein sequence ID" value="EMR01894.1"/>
    <property type="molecule type" value="Genomic_DNA"/>
</dbReference>
<dbReference type="Proteomes" id="UP000011910">
    <property type="component" value="Unassembled WGS sequence"/>
</dbReference>
<dbReference type="OrthoDB" id="9798754at2"/>
<organism evidence="2 3">
    <name type="scientific">Cesiribacter andamanensis AMV16</name>
    <dbReference type="NCBI Taxonomy" id="1279009"/>
    <lineage>
        <taxon>Bacteria</taxon>
        <taxon>Pseudomonadati</taxon>
        <taxon>Bacteroidota</taxon>
        <taxon>Cytophagia</taxon>
        <taxon>Cytophagales</taxon>
        <taxon>Cesiribacteraceae</taxon>
        <taxon>Cesiribacter</taxon>
    </lineage>
</organism>
<dbReference type="Gene3D" id="3.40.960.10">
    <property type="entry name" value="VSR Endonuclease"/>
    <property type="match status" value="1"/>
</dbReference>
<dbReference type="InterPro" id="IPR047216">
    <property type="entry name" value="Endonuclease_DUF559_bact"/>
</dbReference>
<dbReference type="eggNOG" id="COG2852">
    <property type="taxonomic scope" value="Bacteria"/>
</dbReference>
<dbReference type="CDD" id="cd01038">
    <property type="entry name" value="Endonuclease_DUF559"/>
    <property type="match status" value="1"/>
</dbReference>
<dbReference type="InterPro" id="IPR011335">
    <property type="entry name" value="Restrct_endonuc-II-like"/>
</dbReference>
<gene>
    <name evidence="2" type="ORF">ADICEAN_02963</name>
</gene>
<accession>M7NTU5</accession>
<comment type="caution">
    <text evidence="2">The sequence shown here is derived from an EMBL/GenBank/DDBJ whole genome shotgun (WGS) entry which is preliminary data.</text>
</comment>
<proteinExistence type="predicted"/>
<keyword evidence="3" id="KW-1185">Reference proteome</keyword>
<dbReference type="PANTHER" id="PTHR38590">
    <property type="entry name" value="BLL0828 PROTEIN"/>
    <property type="match status" value="1"/>
</dbReference>
<dbReference type="PANTHER" id="PTHR38590:SF1">
    <property type="entry name" value="BLL0828 PROTEIN"/>
    <property type="match status" value="1"/>
</dbReference>
<reference evidence="2 3" key="1">
    <citation type="journal article" date="2013" name="Genome Announc.">
        <title>Draft Genome Sequence of Cesiribacter andamanensis Strain AMV16T, Isolated from a Soil Sample from a Mud Volcano in the Andaman Islands, India.</title>
        <authorList>
            <person name="Shivaji S."/>
            <person name="Ara S."/>
            <person name="Begum Z."/>
            <person name="Srinivas T.N."/>
            <person name="Singh A."/>
            <person name="Kumar Pinnaka A."/>
        </authorList>
    </citation>
    <scope>NUCLEOTIDE SEQUENCE [LARGE SCALE GENOMIC DNA]</scope>
    <source>
        <strain evidence="2 3">AMV16</strain>
    </source>
</reference>
<name>M7NTU5_9BACT</name>
<dbReference type="SUPFAM" id="SSF52980">
    <property type="entry name" value="Restriction endonuclease-like"/>
    <property type="match status" value="1"/>
</dbReference>
<dbReference type="RefSeq" id="WP_009196350.1">
    <property type="nucleotide sequence ID" value="NZ_AODQ01000083.1"/>
</dbReference>
<protein>
    <recommendedName>
        <fullName evidence="1">DUF559 domain-containing protein</fullName>
    </recommendedName>
</protein>
<evidence type="ECO:0000313" key="3">
    <source>
        <dbReference type="Proteomes" id="UP000011910"/>
    </source>
</evidence>
<evidence type="ECO:0000313" key="2">
    <source>
        <dbReference type="EMBL" id="EMR01894.1"/>
    </source>
</evidence>
<feature type="domain" description="DUF559" evidence="1">
    <location>
        <begin position="17"/>
        <end position="123"/>
    </location>
</feature>
<dbReference type="Pfam" id="PF04480">
    <property type="entry name" value="DUF559"/>
    <property type="match status" value="1"/>
</dbReference>
<dbReference type="AlphaFoldDB" id="M7NTU5"/>
<sequence length="134" mass="15629">MPKKAVPHQYHHYNPQLKHPARRLRTDGTKAEASLWKWGLRASQLRGYAFRRQRPVLHYIADFMCQELMLVIELDGCTHAWEEVAQRDARKQADLEAAGFTVLRFTDEEVLTQMNSVMARIEVYIDSFEAGRRG</sequence>
<dbReference type="InterPro" id="IPR007569">
    <property type="entry name" value="DUF559"/>
</dbReference>
<dbReference type="STRING" id="1279009.ADICEAN_02963"/>
<evidence type="ECO:0000259" key="1">
    <source>
        <dbReference type="Pfam" id="PF04480"/>
    </source>
</evidence>